<sequence length="1216" mass="137833">MSWLILFFLHPSAELCACALQSDSLLHHLPRLERAEQHGSEKILIWLTPPIDSLKLPDEFIFCGTEKIFFDNLPVDSTRYRLDCTRGILYLRYLFRDSSAHRLEVRYQALPFALKREYVRREILFPISLDSTLQSQTLRAPMSQNSSLQLDDIFSGTTLRRSGSLVRGITIGSNQDLNITSGLRLQLEGTIAPGVEIAAALTDENTPIQPEGNTQTLQEFDRVFVEIRAEQAKATIGDFNLSLGGTEFANLERRLQGGKVEGSMPIGNSSSAAALLAFANARGRFHVNQFNGRDGVQGPYRLTGPNGEPFIIVLAGTERVYVNGELMVRGQNNDYVIEYATGEIYFQPRRLITQQSRITVDFQFTERLYPRNFLSGKAQTSLFDERIKFQASFVSESDDENSPIDFLLTERGRESLRNAGADRFRATDTTAFVGTDSLGRPRGAYIKLDTLIGGRRIEIFRFAGEGAPGAFWNPPFSPVPDGQGSYRRLNFGIYDYVGEGQGNYVPFALLPIPTAQQVFDLSLQLSPFKGFSLSLEGALSQNDFNKFSTLDDTLSPGRAYTLGAKFSPQTLELFGISLGKFEAQLSQRETSKFFAFIDRTLPVDLNRNFNLIDFDGRPLFTAQTAERIRNAAFTYTPWTPFSLSYRIGQLDRETLFNSTRQEAEARLQVDSLLSSSYSVAYTSSRNELLAEQATWLRQIGQFHAQFRLANNGFWNFGIRPFFHLELSQKATRSLPADTLRSDSHYILDATAGLGLTDFIGQNLSFSFGYRADELFDSPQPFGASLVPASIARTVSAEWQFITANEFLAWLNFTNRIRQFSSRFRERGERDIETFLLRFQTRYTPFRSALEIEWLYDVSTEQTSRLERQFFAVPLGRGNFIWRDRNGNGLREFDEFLPITFIGEVGDDNLQYILRTFPSDQLFPTIDLKTSLRFRLRPIRFFASRETLLEKILSAFSTESLFRIEERSLERDLRRIYFLDFSSFQNDSTTVVGNLTLQQDLYLFENELTNLRFRFQQRTGINQFSLGVERRLFVERSVRAVTRFGYALGIELNLFSGLNTAQAAALQARDFGATGRQFFINSLGFAADVSYRPVQDLEIGVRLSFEQREDTFPLSRGGNAAQSLLNAQQLRAIYSFRGKGRLNAQLERTEATLSGVSPFDAVFELSNGNPFGTTLIWRLDADYRINNFITASIGYDGRALPIGRVIHTGRAEVRAVF</sequence>
<evidence type="ECO:0000313" key="2">
    <source>
        <dbReference type="Proteomes" id="UP000266389"/>
    </source>
</evidence>
<dbReference type="EMBL" id="PHFL01000002">
    <property type="protein sequence ID" value="RFM25441.1"/>
    <property type="molecule type" value="Genomic_DNA"/>
</dbReference>
<gene>
    <name evidence="1" type="ORF">D0433_00690</name>
</gene>
<proteinExistence type="predicted"/>
<organism evidence="1 2">
    <name type="scientific">Candidatus Thermochlorobacter aerophilus</name>
    <dbReference type="NCBI Taxonomy" id="1868324"/>
    <lineage>
        <taxon>Bacteria</taxon>
        <taxon>Pseudomonadati</taxon>
        <taxon>Chlorobiota</taxon>
        <taxon>Chlorobiia</taxon>
        <taxon>Chlorobiales</taxon>
        <taxon>Candidatus Thermochlorobacteriaceae</taxon>
        <taxon>Candidatus Thermochlorobacter</taxon>
    </lineage>
</organism>
<comment type="caution">
    <text evidence="1">The sequence shown here is derived from an EMBL/GenBank/DDBJ whole genome shotgun (WGS) entry which is preliminary data.</text>
</comment>
<evidence type="ECO:0000313" key="1">
    <source>
        <dbReference type="EMBL" id="RFM25441.1"/>
    </source>
</evidence>
<name>A0A395M428_9BACT</name>
<reference evidence="1 2" key="1">
    <citation type="journal article" date="2011" name="ISME J.">
        <title>Community ecology of hot spring cyanobacterial mats: predominant populations and their functional potential.</title>
        <authorList>
            <person name="Klatt C.G."/>
            <person name="Wood J.M."/>
            <person name="Rusch D.B."/>
            <person name="Bateson M.M."/>
            <person name="Hamamura N."/>
            <person name="Heidelberg J.F."/>
            <person name="Grossman A.R."/>
            <person name="Bhaya D."/>
            <person name="Cohan F.M."/>
            <person name="Kuhl M."/>
            <person name="Bryant D.A."/>
            <person name="Ward D.M."/>
        </authorList>
    </citation>
    <scope>NUCLEOTIDE SEQUENCE [LARGE SCALE GENOMIC DNA]</scope>
    <source>
        <strain evidence="1">OS</strain>
    </source>
</reference>
<dbReference type="Proteomes" id="UP000266389">
    <property type="component" value="Unassembled WGS sequence"/>
</dbReference>
<dbReference type="AlphaFoldDB" id="A0A395M428"/>
<accession>A0A395M428</accession>
<protein>
    <submittedName>
        <fullName evidence="1">Uncharacterized protein</fullName>
    </submittedName>
</protein>